<evidence type="ECO:0000256" key="4">
    <source>
        <dbReference type="ARBA" id="ARBA00022989"/>
    </source>
</evidence>
<dbReference type="Pfam" id="PF07690">
    <property type="entry name" value="MFS_1"/>
    <property type="match status" value="1"/>
</dbReference>
<evidence type="ECO:0000256" key="2">
    <source>
        <dbReference type="ARBA" id="ARBA00022475"/>
    </source>
</evidence>
<evidence type="ECO:0000256" key="1">
    <source>
        <dbReference type="ARBA" id="ARBA00004651"/>
    </source>
</evidence>
<dbReference type="InterPro" id="IPR011701">
    <property type="entry name" value="MFS"/>
</dbReference>
<dbReference type="GO" id="GO:0005886">
    <property type="term" value="C:plasma membrane"/>
    <property type="evidence" value="ECO:0007669"/>
    <property type="project" value="UniProtKB-SubCell"/>
</dbReference>
<evidence type="ECO:0000313" key="7">
    <source>
        <dbReference type="EMBL" id="AXE36175.1"/>
    </source>
</evidence>
<feature type="transmembrane region" description="Helical" evidence="6">
    <location>
        <begin position="258"/>
        <end position="278"/>
    </location>
</feature>
<feature type="transmembrane region" description="Helical" evidence="6">
    <location>
        <begin position="56"/>
        <end position="73"/>
    </location>
</feature>
<accession>A0A344ULM7</accession>
<dbReference type="Proteomes" id="UP000252038">
    <property type="component" value="Chromosome"/>
</dbReference>
<evidence type="ECO:0000256" key="6">
    <source>
        <dbReference type="SAM" id="Phobius"/>
    </source>
</evidence>
<dbReference type="CDD" id="cd06173">
    <property type="entry name" value="MFS_MefA_like"/>
    <property type="match status" value="1"/>
</dbReference>
<evidence type="ECO:0000313" key="8">
    <source>
        <dbReference type="Proteomes" id="UP000252038"/>
    </source>
</evidence>
<feature type="transmembrane region" description="Helical" evidence="6">
    <location>
        <begin position="176"/>
        <end position="194"/>
    </location>
</feature>
<feature type="transmembrane region" description="Helical" evidence="6">
    <location>
        <begin position="223"/>
        <end position="246"/>
    </location>
</feature>
<dbReference type="PANTHER" id="PTHR23513:SF6">
    <property type="entry name" value="MAJOR FACILITATOR SUPERFAMILY ASSOCIATED DOMAIN-CONTAINING PROTEIN"/>
    <property type="match status" value="1"/>
</dbReference>
<proteinExistence type="predicted"/>
<feature type="transmembrane region" description="Helical" evidence="6">
    <location>
        <begin position="354"/>
        <end position="372"/>
    </location>
</feature>
<evidence type="ECO:0000256" key="3">
    <source>
        <dbReference type="ARBA" id="ARBA00022692"/>
    </source>
</evidence>
<sequence>MSAVTTPISLWRQPVFSGLFASTALLALGGQIYQLALPLILYELTHSLAAMSNLRAVEFLPNLLLAAFIGVWVDRVCRRSWAQRSLLAMAALLGGGALALAHGQMEWWLFYPLTFCVMLCNYVTAICRMALIKVSVPPAQLVQANGYLGTLSDVFAVSGPMLSGLLIAWASPQWSLGAPALMFLASSVLMARVPRTAPRESGERRFLSELAEGWRALRGNAALWQLSWVVVLANGAAGVAEVLFLFRARDQLGLSPGALGLLFGCAGAGGILAGLTVARVRRALGLGRMICLALLLEAAGMAAQATLTALPWLALAMALQSFVVVCGNVGIWSYRQEATPAELIGRVSGLTGSLFKLLMPLALILGGLLSAGLPLRELMLATALWQAGAGLLCWLSRVRGVA</sequence>
<evidence type="ECO:0000256" key="5">
    <source>
        <dbReference type="ARBA" id="ARBA00023136"/>
    </source>
</evidence>
<protein>
    <submittedName>
        <fullName evidence="7">MFS transporter</fullName>
    </submittedName>
</protein>
<feature type="transmembrane region" description="Helical" evidence="6">
    <location>
        <begin position="85"/>
        <end position="103"/>
    </location>
</feature>
<dbReference type="EMBL" id="CP029554">
    <property type="protein sequence ID" value="AXE36175.1"/>
    <property type="molecule type" value="Genomic_DNA"/>
</dbReference>
<organism evidence="7 8">
    <name type="scientific">Chromobacterium phragmitis</name>
    <dbReference type="NCBI Taxonomy" id="2202141"/>
    <lineage>
        <taxon>Bacteria</taxon>
        <taxon>Pseudomonadati</taxon>
        <taxon>Pseudomonadota</taxon>
        <taxon>Betaproteobacteria</taxon>
        <taxon>Neisseriales</taxon>
        <taxon>Chromobacteriaceae</taxon>
        <taxon>Chromobacterium</taxon>
    </lineage>
</organism>
<gene>
    <name evidence="7" type="ORF">DK843_18865</name>
</gene>
<feature type="transmembrane region" description="Helical" evidence="6">
    <location>
        <begin position="313"/>
        <end position="334"/>
    </location>
</feature>
<comment type="subcellular location">
    <subcellularLocation>
        <location evidence="1">Cell membrane</location>
        <topology evidence="1">Multi-pass membrane protein</topology>
    </subcellularLocation>
</comment>
<feature type="transmembrane region" description="Helical" evidence="6">
    <location>
        <begin position="109"/>
        <end position="131"/>
    </location>
</feature>
<keyword evidence="2" id="KW-1003">Cell membrane</keyword>
<dbReference type="InterPro" id="IPR036259">
    <property type="entry name" value="MFS_trans_sf"/>
</dbReference>
<dbReference type="Gene3D" id="1.20.1250.20">
    <property type="entry name" value="MFS general substrate transporter like domains"/>
    <property type="match status" value="1"/>
</dbReference>
<dbReference type="KEGG" id="chrb:DK843_18865"/>
<dbReference type="SUPFAM" id="SSF103473">
    <property type="entry name" value="MFS general substrate transporter"/>
    <property type="match status" value="1"/>
</dbReference>
<keyword evidence="3 6" id="KW-0812">Transmembrane</keyword>
<dbReference type="GO" id="GO:0022857">
    <property type="term" value="F:transmembrane transporter activity"/>
    <property type="evidence" value="ECO:0007669"/>
    <property type="project" value="InterPro"/>
</dbReference>
<name>A0A344ULM7_9NEIS</name>
<dbReference type="PANTHER" id="PTHR23513">
    <property type="entry name" value="INTEGRAL MEMBRANE EFFLUX PROTEIN-RELATED"/>
    <property type="match status" value="1"/>
</dbReference>
<keyword evidence="4 6" id="KW-1133">Transmembrane helix</keyword>
<reference evidence="7 8" key="1">
    <citation type="submission" date="2018-05" db="EMBL/GenBank/DDBJ databases">
        <title>Genome sequencing, assembly and analysis of the novel insecticidal bacterium, Chromobacterium phragmitis.</title>
        <authorList>
            <person name="Sparks M.E."/>
            <person name="Blackburn M.B."/>
            <person name="Gundersen-Rindal D.E."/>
        </authorList>
    </citation>
    <scope>NUCLEOTIDE SEQUENCE [LARGE SCALE GENOMIC DNA]</scope>
    <source>
        <strain evidence="7">IIBBL 274-1</strain>
    </source>
</reference>
<feature type="transmembrane region" description="Helical" evidence="6">
    <location>
        <begin position="290"/>
        <end position="307"/>
    </location>
</feature>
<feature type="transmembrane region" description="Helical" evidence="6">
    <location>
        <begin position="378"/>
        <end position="396"/>
    </location>
</feature>
<keyword evidence="5 6" id="KW-0472">Membrane</keyword>
<dbReference type="AlphaFoldDB" id="A0A344ULM7"/>
<feature type="transmembrane region" description="Helical" evidence="6">
    <location>
        <begin position="15"/>
        <end position="36"/>
    </location>
</feature>
<dbReference type="RefSeq" id="WP_114074019.1">
    <property type="nucleotide sequence ID" value="NZ_CP029554.1"/>
</dbReference>
<feature type="transmembrane region" description="Helical" evidence="6">
    <location>
        <begin position="151"/>
        <end position="170"/>
    </location>
</feature>